<evidence type="ECO:0000313" key="5">
    <source>
        <dbReference type="Proteomes" id="UP000317835"/>
    </source>
</evidence>
<dbReference type="Pfam" id="PF02195">
    <property type="entry name" value="ParB_N"/>
    <property type="match status" value="1"/>
</dbReference>
<dbReference type="InterPro" id="IPR001091">
    <property type="entry name" value="RM_Methyltransferase"/>
</dbReference>
<dbReference type="GO" id="GO:0045881">
    <property type="term" value="P:positive regulation of sporulation resulting in formation of a cellular spore"/>
    <property type="evidence" value="ECO:0007669"/>
    <property type="project" value="TreeGrafter"/>
</dbReference>
<dbReference type="KEGG" id="tpla:ElP_55200"/>
<keyword evidence="5" id="KW-1185">Reference proteome</keyword>
<dbReference type="Gene3D" id="3.40.50.150">
    <property type="entry name" value="Vaccinia Virus protein VP39"/>
    <property type="match status" value="1"/>
</dbReference>
<dbReference type="InterPro" id="IPR036086">
    <property type="entry name" value="ParB/Sulfiredoxin_sf"/>
</dbReference>
<dbReference type="PRINTS" id="PR00508">
    <property type="entry name" value="S21N4MTFRASE"/>
</dbReference>
<dbReference type="InterPro" id="IPR050336">
    <property type="entry name" value="Chromosome_partition/occlusion"/>
</dbReference>
<evidence type="ECO:0000313" key="4">
    <source>
        <dbReference type="EMBL" id="QDV37580.1"/>
    </source>
</evidence>
<dbReference type="SUPFAM" id="SSF53335">
    <property type="entry name" value="S-adenosyl-L-methionine-dependent methyltransferases"/>
    <property type="match status" value="1"/>
</dbReference>
<gene>
    <name evidence="4" type="primary">spo0C_2</name>
    <name evidence="4" type="ORF">ElP_55200</name>
</gene>
<dbReference type="EMBL" id="CP036426">
    <property type="protein sequence ID" value="QDV37580.1"/>
    <property type="molecule type" value="Genomic_DNA"/>
</dbReference>
<organism evidence="4 5">
    <name type="scientific">Tautonia plasticadhaerens</name>
    <dbReference type="NCBI Taxonomy" id="2527974"/>
    <lineage>
        <taxon>Bacteria</taxon>
        <taxon>Pseudomonadati</taxon>
        <taxon>Planctomycetota</taxon>
        <taxon>Planctomycetia</taxon>
        <taxon>Isosphaerales</taxon>
        <taxon>Isosphaeraceae</taxon>
        <taxon>Tautonia</taxon>
    </lineage>
</organism>
<dbReference type="InterPro" id="IPR029063">
    <property type="entry name" value="SAM-dependent_MTases_sf"/>
</dbReference>
<dbReference type="Proteomes" id="UP000317835">
    <property type="component" value="Chromosome"/>
</dbReference>
<evidence type="ECO:0000256" key="1">
    <source>
        <dbReference type="ARBA" id="ARBA00022603"/>
    </source>
</evidence>
<dbReference type="GO" id="GO:0003677">
    <property type="term" value="F:DNA binding"/>
    <property type="evidence" value="ECO:0007669"/>
    <property type="project" value="InterPro"/>
</dbReference>
<name>A0A518H9Q4_9BACT</name>
<evidence type="ECO:0000259" key="3">
    <source>
        <dbReference type="SMART" id="SM00470"/>
    </source>
</evidence>
<feature type="domain" description="ParB-like N-terminal" evidence="3">
    <location>
        <begin position="1"/>
        <end position="81"/>
    </location>
</feature>
<evidence type="ECO:0000256" key="2">
    <source>
        <dbReference type="ARBA" id="ARBA00022679"/>
    </source>
</evidence>
<keyword evidence="2" id="KW-0808">Transferase</keyword>
<dbReference type="AlphaFoldDB" id="A0A518H9Q4"/>
<dbReference type="GO" id="GO:0008170">
    <property type="term" value="F:N-methyltransferase activity"/>
    <property type="evidence" value="ECO:0007669"/>
    <property type="project" value="InterPro"/>
</dbReference>
<dbReference type="GO" id="GO:0032259">
    <property type="term" value="P:methylation"/>
    <property type="evidence" value="ECO:0007669"/>
    <property type="project" value="UniProtKB-KW"/>
</dbReference>
<dbReference type="InterPro" id="IPR003115">
    <property type="entry name" value="ParB_N"/>
</dbReference>
<dbReference type="GO" id="GO:0005694">
    <property type="term" value="C:chromosome"/>
    <property type="evidence" value="ECO:0007669"/>
    <property type="project" value="TreeGrafter"/>
</dbReference>
<keyword evidence="1" id="KW-0489">Methyltransferase</keyword>
<dbReference type="Gene3D" id="3.90.1530.10">
    <property type="entry name" value="Conserved hypothetical protein from pyrococcus furiosus pfu- 392566-001, ParB domain"/>
    <property type="match status" value="1"/>
</dbReference>
<accession>A0A518H9Q4</accession>
<dbReference type="GO" id="GO:0007059">
    <property type="term" value="P:chromosome segregation"/>
    <property type="evidence" value="ECO:0007669"/>
    <property type="project" value="TreeGrafter"/>
</dbReference>
<dbReference type="SMART" id="SM00470">
    <property type="entry name" value="ParB"/>
    <property type="match status" value="1"/>
</dbReference>
<sequence>MKLTEAPVLPPLPPQEYEQLRDSIRDRGVLQPLLITADHLLIDGHERWRAIRELGLTKYPLRVLGTLSDAERKELAIRLNVERRHLSRAERQRLLEMVLAESPSKSTREVADLFRVDHSTVSRARKRLVSGGAFTTPAAITGRDGKTYHYPATSVENPSVARIAGRLLAELGDDAPEGGASLRTLNKRRFELECKELLGRTAPALPTDFKIHALDFRKLGGRIESESVQLVVTDPPWLGEYEELRVPFAEAVSRILKPGGFACVYSGHFHLKEFLDVLCGAGLTYRWLIACTNEDSMGAVRSGGSILTLWRPVLLFQKLGGRTKTPRILRDLIESGAREKASHPWQQPIEEAIQFVKTLSEPGDVIADLFVCSGTVPAAVATVGEGRRFEGTEIDGDLVRAARRRVHEVLKAGGGAVPLATGSS</sequence>
<dbReference type="PANTHER" id="PTHR33375:SF1">
    <property type="entry name" value="CHROMOSOME-PARTITIONING PROTEIN PARB-RELATED"/>
    <property type="match status" value="1"/>
</dbReference>
<reference evidence="4 5" key="1">
    <citation type="submission" date="2019-02" db="EMBL/GenBank/DDBJ databases">
        <title>Deep-cultivation of Planctomycetes and their phenomic and genomic characterization uncovers novel biology.</title>
        <authorList>
            <person name="Wiegand S."/>
            <person name="Jogler M."/>
            <person name="Boedeker C."/>
            <person name="Pinto D."/>
            <person name="Vollmers J."/>
            <person name="Rivas-Marin E."/>
            <person name="Kohn T."/>
            <person name="Peeters S.H."/>
            <person name="Heuer A."/>
            <person name="Rast P."/>
            <person name="Oberbeckmann S."/>
            <person name="Bunk B."/>
            <person name="Jeske O."/>
            <person name="Meyerdierks A."/>
            <person name="Storesund J.E."/>
            <person name="Kallscheuer N."/>
            <person name="Luecker S."/>
            <person name="Lage O.M."/>
            <person name="Pohl T."/>
            <person name="Merkel B.J."/>
            <person name="Hornburger P."/>
            <person name="Mueller R.-W."/>
            <person name="Bruemmer F."/>
            <person name="Labrenz M."/>
            <person name="Spormann A.M."/>
            <person name="Op den Camp H."/>
            <person name="Overmann J."/>
            <person name="Amann R."/>
            <person name="Jetten M.S.M."/>
            <person name="Mascher T."/>
            <person name="Medema M.H."/>
            <person name="Devos D.P."/>
            <person name="Kaster A.-K."/>
            <person name="Ovreas L."/>
            <person name="Rohde M."/>
            <person name="Galperin M.Y."/>
            <person name="Jogler C."/>
        </authorList>
    </citation>
    <scope>NUCLEOTIDE SEQUENCE [LARGE SCALE GENOMIC DNA]</scope>
    <source>
        <strain evidence="4 5">ElP</strain>
    </source>
</reference>
<dbReference type="PANTHER" id="PTHR33375">
    <property type="entry name" value="CHROMOSOME-PARTITIONING PROTEIN PARB-RELATED"/>
    <property type="match status" value="1"/>
</dbReference>
<proteinExistence type="predicted"/>
<protein>
    <submittedName>
        <fullName evidence="4">Chromosome-partitioning protein Spo0J</fullName>
    </submittedName>
</protein>
<dbReference type="SUPFAM" id="SSF110849">
    <property type="entry name" value="ParB/Sulfiredoxin"/>
    <property type="match status" value="1"/>
</dbReference>
<dbReference type="RefSeq" id="WP_197446403.1">
    <property type="nucleotide sequence ID" value="NZ_CP036426.1"/>
</dbReference>